<dbReference type="InterPro" id="IPR020568">
    <property type="entry name" value="Ribosomal_Su5_D2-typ_SF"/>
</dbReference>
<feature type="transmembrane region" description="Helical" evidence="2">
    <location>
        <begin position="7"/>
        <end position="31"/>
    </location>
</feature>
<evidence type="ECO:0000256" key="1">
    <source>
        <dbReference type="PROSITE-ProRule" id="PRU01122"/>
    </source>
</evidence>
<reference evidence="5 6" key="1">
    <citation type="submission" date="2021-03" db="EMBL/GenBank/DDBJ databases">
        <title>Genomic Encyclopedia of Type Strains, Phase IV (KMG-IV): sequencing the most valuable type-strain genomes for metagenomic binning, comparative biology and taxonomic classification.</title>
        <authorList>
            <person name="Goeker M."/>
        </authorList>
    </citation>
    <scope>NUCLEOTIDE SEQUENCE [LARGE SCALE GENOMIC DNA]</scope>
    <source>
        <strain evidence="5 6">DSM 25790</strain>
    </source>
</reference>
<comment type="catalytic activity">
    <reaction evidence="1">
        <text>Hydrolysis of proteins in presence of ATP.</text>
        <dbReference type="EC" id="3.4.21.53"/>
    </reaction>
</comment>
<dbReference type="Gene3D" id="2.30.42.10">
    <property type="match status" value="1"/>
</dbReference>
<dbReference type="EC" id="3.4.21.53" evidence="1"/>
<evidence type="ECO:0000259" key="4">
    <source>
        <dbReference type="PROSITE" id="PS51786"/>
    </source>
</evidence>
<dbReference type="SUPFAM" id="SSF54211">
    <property type="entry name" value="Ribosomal protein S5 domain 2-like"/>
    <property type="match status" value="1"/>
</dbReference>
<dbReference type="PROSITE" id="PS51786">
    <property type="entry name" value="LON_PROTEOLYTIC"/>
    <property type="match status" value="1"/>
</dbReference>
<dbReference type="SMART" id="SM00228">
    <property type="entry name" value="PDZ"/>
    <property type="match status" value="1"/>
</dbReference>
<keyword evidence="6" id="KW-1185">Reference proteome</keyword>
<feature type="active site" evidence="1">
    <location>
        <position position="279"/>
    </location>
</feature>
<gene>
    <name evidence="5" type="ORF">J2Z81_000028</name>
</gene>
<keyword evidence="1" id="KW-0645">Protease</keyword>
<dbReference type="SUPFAM" id="SSF50156">
    <property type="entry name" value="PDZ domain-like"/>
    <property type="match status" value="1"/>
</dbReference>
<dbReference type="Proteomes" id="UP001519294">
    <property type="component" value="Unassembled WGS sequence"/>
</dbReference>
<evidence type="ECO:0000313" key="5">
    <source>
        <dbReference type="EMBL" id="MBP2256096.1"/>
    </source>
</evidence>
<name>A0ABS4S4X7_9BACI</name>
<dbReference type="PROSITE" id="PS50106">
    <property type="entry name" value="PDZ"/>
    <property type="match status" value="1"/>
</dbReference>
<keyword evidence="1" id="KW-0720">Serine protease</keyword>
<dbReference type="Gene3D" id="3.30.230.10">
    <property type="match status" value="1"/>
</dbReference>
<dbReference type="EMBL" id="JAGIKX010000001">
    <property type="protein sequence ID" value="MBP2256096.1"/>
    <property type="molecule type" value="Genomic_DNA"/>
</dbReference>
<sequence>MRYTKRHLLYLIIVVLLAYFLAAFKLPYYIYKPGGADPLNPIVEVEGGFESEGDMHLVTVSGGQATPIQYLWAKFLAHHEVLPLEKVRPKGISEDEYMHAQLQMMESSQEASEVVGYKAAGADITITYEGVFIAGVIQGMPAEGILKIGDHVTGIDGKNIEETDDLITYVESKNVGDTITLDIERDGKQLSKDVKLEKFKDQEKVGLGIQLVTDRNVQVDPEVQFSSGEIGGPSAGLMFSLEIYDQLTEEDLTKGYQIAGTGEVDYEGNVLRIGGIDKKVVAADREGCDIFFAPNEEGADDSNYQVAKETAEEIGTDMKVVPVDTFDGALDYLKKQEPKK</sequence>
<proteinExistence type="inferred from homology"/>
<dbReference type="InterPro" id="IPR014721">
    <property type="entry name" value="Ribsml_uS5_D2-typ_fold_subgr"/>
</dbReference>
<evidence type="ECO:0000313" key="6">
    <source>
        <dbReference type="Proteomes" id="UP001519294"/>
    </source>
</evidence>
<dbReference type="InterPro" id="IPR008269">
    <property type="entry name" value="Lon_proteolytic"/>
</dbReference>
<keyword evidence="2" id="KW-0472">Membrane</keyword>
<dbReference type="InterPro" id="IPR027065">
    <property type="entry name" value="Lon_Prtase"/>
</dbReference>
<comment type="similarity">
    <text evidence="1">Belongs to the peptidase S16 family.</text>
</comment>
<dbReference type="Pfam" id="PF05362">
    <property type="entry name" value="Lon_C"/>
    <property type="match status" value="1"/>
</dbReference>
<dbReference type="InterPro" id="IPR001478">
    <property type="entry name" value="PDZ"/>
</dbReference>
<evidence type="ECO:0000259" key="3">
    <source>
        <dbReference type="PROSITE" id="PS50106"/>
    </source>
</evidence>
<evidence type="ECO:0000256" key="2">
    <source>
        <dbReference type="SAM" id="Phobius"/>
    </source>
</evidence>
<keyword evidence="2" id="KW-1133">Transmembrane helix</keyword>
<feature type="domain" description="PDZ" evidence="3">
    <location>
        <begin position="101"/>
        <end position="187"/>
    </location>
</feature>
<keyword evidence="1" id="KW-0378">Hydrolase</keyword>
<keyword evidence="2" id="KW-0812">Transmembrane</keyword>
<dbReference type="Pfam" id="PF13180">
    <property type="entry name" value="PDZ_2"/>
    <property type="match status" value="1"/>
</dbReference>
<protein>
    <recommendedName>
        <fullName evidence="1">endopeptidase La</fullName>
        <ecNumber evidence="1">3.4.21.53</ecNumber>
    </recommendedName>
</protein>
<organism evidence="5 6">
    <name type="scientific">Virgibacillus alimentarius</name>
    <dbReference type="NCBI Taxonomy" id="698769"/>
    <lineage>
        <taxon>Bacteria</taxon>
        <taxon>Bacillati</taxon>
        <taxon>Bacillota</taxon>
        <taxon>Bacilli</taxon>
        <taxon>Bacillales</taxon>
        <taxon>Bacillaceae</taxon>
        <taxon>Virgibacillus</taxon>
    </lineage>
</organism>
<dbReference type="RefSeq" id="WP_029267652.1">
    <property type="nucleotide sequence ID" value="NZ_JAGIKX010000001.1"/>
</dbReference>
<feature type="domain" description="Lon proteolytic" evidence="4">
    <location>
        <begin position="226"/>
        <end position="336"/>
    </location>
</feature>
<comment type="caution">
    <text evidence="5">The sequence shown here is derived from an EMBL/GenBank/DDBJ whole genome shotgun (WGS) entry which is preliminary data.</text>
</comment>
<dbReference type="PANTHER" id="PTHR10046">
    <property type="entry name" value="ATP DEPENDENT LON PROTEASE FAMILY MEMBER"/>
    <property type="match status" value="1"/>
</dbReference>
<dbReference type="NCBIfam" id="NF041438">
    <property type="entry name" value="SepM_fam_S16"/>
    <property type="match status" value="1"/>
</dbReference>
<accession>A0ABS4S4X7</accession>
<dbReference type="InterPro" id="IPR036034">
    <property type="entry name" value="PDZ_sf"/>
</dbReference>
<feature type="active site" evidence="1">
    <location>
        <position position="234"/>
    </location>
</feature>